<evidence type="ECO:0000313" key="5">
    <source>
        <dbReference type="Proteomes" id="UP000232163"/>
    </source>
</evidence>
<dbReference type="OrthoDB" id="8368551at2"/>
<dbReference type="InterPro" id="IPR043605">
    <property type="entry name" value="DUF883_C"/>
</dbReference>
<gene>
    <name evidence="4" type="ORF">B5P45_15830</name>
</gene>
<reference evidence="5" key="1">
    <citation type="journal article" date="2017" name="Int J Environ Stud">
        <title>Does the Miocene-Pliocene relict legume Oxytropis triphylla form nitrogen-fixing nodules with a combination of bacterial strains?</title>
        <authorList>
            <person name="Safronova V."/>
            <person name="Belimov A."/>
            <person name="Sazanova A."/>
            <person name="Kuznetsova I."/>
            <person name="Popova J."/>
            <person name="Andronov E."/>
            <person name="Verkhozina A."/>
            <person name="Tikhonovich I."/>
        </authorList>
    </citation>
    <scope>NUCLEOTIDE SEQUENCE [LARGE SCALE GENOMIC DNA]</scope>
    <source>
        <strain evidence="5">Tri-38</strain>
    </source>
</reference>
<dbReference type="KEGG" id="pht:BLM14_00360"/>
<comment type="caution">
    <text evidence="4">The sequence shown here is derived from an EMBL/GenBank/DDBJ whole genome shotgun (WGS) entry which is preliminary data.</text>
</comment>
<organism evidence="4 5">
    <name type="scientific">Phyllobacterium zundukense</name>
    <dbReference type="NCBI Taxonomy" id="1867719"/>
    <lineage>
        <taxon>Bacteria</taxon>
        <taxon>Pseudomonadati</taxon>
        <taxon>Pseudomonadota</taxon>
        <taxon>Alphaproteobacteria</taxon>
        <taxon>Hyphomicrobiales</taxon>
        <taxon>Phyllobacteriaceae</taxon>
        <taxon>Phyllobacterium</taxon>
    </lineage>
</organism>
<proteinExistence type="predicted"/>
<keyword evidence="2" id="KW-0812">Transmembrane</keyword>
<evidence type="ECO:0000256" key="1">
    <source>
        <dbReference type="SAM" id="Coils"/>
    </source>
</evidence>
<name>A0A2N9VX11_9HYPH</name>
<protein>
    <submittedName>
        <fullName evidence="4">DNA gyrase subunit B</fullName>
    </submittedName>
</protein>
<keyword evidence="5" id="KW-1185">Reference proteome</keyword>
<dbReference type="Pfam" id="PF19029">
    <property type="entry name" value="DUF883_C"/>
    <property type="match status" value="1"/>
</dbReference>
<evidence type="ECO:0000259" key="3">
    <source>
        <dbReference type="Pfam" id="PF19029"/>
    </source>
</evidence>
<keyword evidence="2" id="KW-1133">Transmembrane helix</keyword>
<dbReference type="RefSeq" id="WP_099997590.1">
    <property type="nucleotide sequence ID" value="NZ_CP017940.1"/>
</dbReference>
<dbReference type="GO" id="GO:0043022">
    <property type="term" value="F:ribosome binding"/>
    <property type="evidence" value="ECO:0007669"/>
    <property type="project" value="InterPro"/>
</dbReference>
<dbReference type="AlphaFoldDB" id="A0A2N9VX11"/>
<evidence type="ECO:0000313" key="4">
    <source>
        <dbReference type="EMBL" id="PIO44029.1"/>
    </source>
</evidence>
<keyword evidence="2" id="KW-0472">Membrane</keyword>
<dbReference type="InterPro" id="IPR010279">
    <property type="entry name" value="YqjD/ElaB"/>
</dbReference>
<dbReference type="PANTHER" id="PTHR35893">
    <property type="entry name" value="INNER MEMBRANE PROTEIN-RELATED"/>
    <property type="match status" value="1"/>
</dbReference>
<feature type="transmembrane region" description="Helical" evidence="2">
    <location>
        <begin position="93"/>
        <end position="110"/>
    </location>
</feature>
<evidence type="ECO:0000256" key="2">
    <source>
        <dbReference type="SAM" id="Phobius"/>
    </source>
</evidence>
<dbReference type="PANTHER" id="PTHR35893:SF3">
    <property type="entry name" value="INNER MEMBRANE PROTEIN"/>
    <property type="match status" value="1"/>
</dbReference>
<sequence>MATATSKIRKAVDDATDTNPDLQAQVAALKEDIANIAATLAKIGRNSAKDATRSAANSYETAKLRGEETLDDIRSQARELEDQLAETVRENPLTTIAVAAGVGFLLALIARR</sequence>
<dbReference type="EMBL" id="MZMT01000035">
    <property type="protein sequence ID" value="PIO44029.1"/>
    <property type="molecule type" value="Genomic_DNA"/>
</dbReference>
<keyword evidence="1" id="KW-0175">Coiled coil</keyword>
<feature type="domain" description="DUF883" evidence="3">
    <location>
        <begin position="87"/>
        <end position="112"/>
    </location>
</feature>
<dbReference type="Proteomes" id="UP000232163">
    <property type="component" value="Unassembled WGS sequence"/>
</dbReference>
<feature type="coiled-coil region" evidence="1">
    <location>
        <begin position="63"/>
        <end position="90"/>
    </location>
</feature>
<accession>A0A2N9VX11</accession>